<evidence type="ECO:0000256" key="4">
    <source>
        <dbReference type="ARBA" id="ARBA00022857"/>
    </source>
</evidence>
<gene>
    <name evidence="6" type="primary">czcO</name>
    <name evidence="6" type="ORF">NCTC10860_02461</name>
</gene>
<evidence type="ECO:0000313" key="7">
    <source>
        <dbReference type="Proteomes" id="UP000254084"/>
    </source>
</evidence>
<dbReference type="AlphaFoldDB" id="A0A379K6S5"/>
<keyword evidence="3" id="KW-0274">FAD</keyword>
<dbReference type="GO" id="GO:0050661">
    <property type="term" value="F:NADP binding"/>
    <property type="evidence" value="ECO:0007669"/>
    <property type="project" value="InterPro"/>
</dbReference>
<dbReference type="Proteomes" id="UP000254084">
    <property type="component" value="Unassembled WGS sequence"/>
</dbReference>
<keyword evidence="6" id="KW-0503">Monooxygenase</keyword>
<evidence type="ECO:0000256" key="1">
    <source>
        <dbReference type="ARBA" id="ARBA00009183"/>
    </source>
</evidence>
<dbReference type="InterPro" id="IPR020946">
    <property type="entry name" value="Flavin_mOase-like"/>
</dbReference>
<evidence type="ECO:0000256" key="3">
    <source>
        <dbReference type="ARBA" id="ARBA00022827"/>
    </source>
</evidence>
<dbReference type="InterPro" id="IPR050346">
    <property type="entry name" value="FMO-like"/>
</dbReference>
<dbReference type="EC" id="1.-.-.-" evidence="6"/>
<keyword evidence="5 6" id="KW-0560">Oxidoreductase</keyword>
<keyword evidence="4" id="KW-0521">NADP</keyword>
<keyword evidence="2" id="KW-0285">Flavoprotein</keyword>
<dbReference type="SUPFAM" id="SSF51905">
    <property type="entry name" value="FAD/NAD(P)-binding domain"/>
    <property type="match status" value="1"/>
</dbReference>
<evidence type="ECO:0000256" key="2">
    <source>
        <dbReference type="ARBA" id="ARBA00022630"/>
    </source>
</evidence>
<dbReference type="InterPro" id="IPR036188">
    <property type="entry name" value="FAD/NAD-bd_sf"/>
</dbReference>
<dbReference type="PRINTS" id="PR00370">
    <property type="entry name" value="FMOXYGENASE"/>
</dbReference>
<dbReference type="PANTHER" id="PTHR23023">
    <property type="entry name" value="DIMETHYLANILINE MONOOXYGENASE"/>
    <property type="match status" value="1"/>
</dbReference>
<sequence length="295" mass="32604">MYAIIGAGPMGLCTTRQLKKHGIDFVGFELHSDVGGLWDIDNPHSSMYHSAHLISSKGTTEFREFLMCAEVAPYPHHSEMRRYFRDYARLFRIYEHYQFDTGVLQVQREQDGWKLISERNGEQGEWRFDGVLIANGTLHTPNLPRLPGDFCGELLHSNAYKSADIFAGKRVLVVGCGNSACDIAVDAVHRAASVDLSVRRGYHFLPKFILGKPTDTFGGAIKLPRVSNSWSTVCWCAPWSANPRGTVCPTRTTACSRCCTVSPAFPAGWRTGCCAATSAGRPCQCPSSCAWKDST</sequence>
<name>A0A379K6S5_ECTOL</name>
<comment type="similarity">
    <text evidence="1">Belongs to the FMO family.</text>
</comment>
<evidence type="ECO:0000256" key="5">
    <source>
        <dbReference type="ARBA" id="ARBA00023002"/>
    </source>
</evidence>
<protein>
    <submittedName>
        <fullName evidence="6">Flavin-containing monooxygenase</fullName>
        <ecNumber evidence="6">1.-.-.-</ecNumber>
    </submittedName>
</protein>
<evidence type="ECO:0000313" key="6">
    <source>
        <dbReference type="EMBL" id="SUD60132.1"/>
    </source>
</evidence>
<reference evidence="6 7" key="1">
    <citation type="submission" date="2018-06" db="EMBL/GenBank/DDBJ databases">
        <authorList>
            <consortium name="Pathogen Informatics"/>
            <person name="Doyle S."/>
        </authorList>
    </citation>
    <scope>NUCLEOTIDE SEQUENCE [LARGE SCALE GENOMIC DNA]</scope>
    <source>
        <strain evidence="6 7">NCTC10860</strain>
    </source>
</reference>
<dbReference type="GO" id="GO:0050660">
    <property type="term" value="F:flavin adenine dinucleotide binding"/>
    <property type="evidence" value="ECO:0007669"/>
    <property type="project" value="InterPro"/>
</dbReference>
<dbReference type="Pfam" id="PF00743">
    <property type="entry name" value="FMO-like"/>
    <property type="match status" value="1"/>
</dbReference>
<proteinExistence type="inferred from homology"/>
<dbReference type="GO" id="GO:0004499">
    <property type="term" value="F:N,N-dimethylaniline monooxygenase activity"/>
    <property type="evidence" value="ECO:0007669"/>
    <property type="project" value="InterPro"/>
</dbReference>
<organism evidence="6 7">
    <name type="scientific">Ectopseudomonas oleovorans</name>
    <name type="common">Pseudomonas oleovorans</name>
    <dbReference type="NCBI Taxonomy" id="301"/>
    <lineage>
        <taxon>Bacteria</taxon>
        <taxon>Pseudomonadati</taxon>
        <taxon>Pseudomonadota</taxon>
        <taxon>Gammaproteobacteria</taxon>
        <taxon>Pseudomonadales</taxon>
        <taxon>Pseudomonadaceae</taxon>
        <taxon>Ectopseudomonas</taxon>
    </lineage>
</organism>
<dbReference type="EMBL" id="UGUW01000004">
    <property type="protein sequence ID" value="SUD60132.1"/>
    <property type="molecule type" value="Genomic_DNA"/>
</dbReference>
<dbReference type="InterPro" id="IPR000960">
    <property type="entry name" value="Flavin_mOase"/>
</dbReference>
<dbReference type="Gene3D" id="3.50.50.60">
    <property type="entry name" value="FAD/NAD(P)-binding domain"/>
    <property type="match status" value="1"/>
</dbReference>
<accession>A0A379K6S5</accession>